<evidence type="ECO:0000256" key="3">
    <source>
        <dbReference type="ARBA" id="ARBA00023125"/>
    </source>
</evidence>
<dbReference type="CDD" id="cd00383">
    <property type="entry name" value="trans_reg_C"/>
    <property type="match status" value="1"/>
</dbReference>
<dbReference type="CDD" id="cd15831">
    <property type="entry name" value="BTAD"/>
    <property type="match status" value="1"/>
</dbReference>
<dbReference type="Pfam" id="PF00486">
    <property type="entry name" value="Trans_reg_C"/>
    <property type="match status" value="1"/>
</dbReference>
<dbReference type="Pfam" id="PF00931">
    <property type="entry name" value="NB-ARC"/>
    <property type="match status" value="1"/>
</dbReference>
<dbReference type="SMART" id="SM01043">
    <property type="entry name" value="BTAD"/>
    <property type="match status" value="1"/>
</dbReference>
<protein>
    <submittedName>
        <fullName evidence="8">DNA-binding SARP family transcriptional activator</fullName>
    </submittedName>
</protein>
<keyword evidence="2" id="KW-0805">Transcription regulation</keyword>
<organism evidence="8 9">
    <name type="scientific">Actinomadura viridis</name>
    <dbReference type="NCBI Taxonomy" id="58110"/>
    <lineage>
        <taxon>Bacteria</taxon>
        <taxon>Bacillati</taxon>
        <taxon>Actinomycetota</taxon>
        <taxon>Actinomycetes</taxon>
        <taxon>Streptosporangiales</taxon>
        <taxon>Thermomonosporaceae</taxon>
        <taxon>Actinomadura</taxon>
    </lineage>
</organism>
<dbReference type="InterPro" id="IPR001867">
    <property type="entry name" value="OmpR/PhoB-type_DNA-bd"/>
</dbReference>
<dbReference type="SUPFAM" id="SSF48452">
    <property type="entry name" value="TPR-like"/>
    <property type="match status" value="1"/>
</dbReference>
<dbReference type="GO" id="GO:0006355">
    <property type="term" value="P:regulation of DNA-templated transcription"/>
    <property type="evidence" value="ECO:0007669"/>
    <property type="project" value="InterPro"/>
</dbReference>
<keyword evidence="4" id="KW-0804">Transcription</keyword>
<dbReference type="InterPro" id="IPR011990">
    <property type="entry name" value="TPR-like_helical_dom_sf"/>
</dbReference>
<dbReference type="AlphaFoldDB" id="A0A931DGR8"/>
<dbReference type="EMBL" id="JADOUA010000001">
    <property type="protein sequence ID" value="MBG6087256.1"/>
    <property type="molecule type" value="Genomic_DNA"/>
</dbReference>
<dbReference type="Gene3D" id="1.25.40.10">
    <property type="entry name" value="Tetratricopeptide repeat domain"/>
    <property type="match status" value="1"/>
</dbReference>
<evidence type="ECO:0000256" key="4">
    <source>
        <dbReference type="ARBA" id="ARBA00023163"/>
    </source>
</evidence>
<dbReference type="InterPro" id="IPR002182">
    <property type="entry name" value="NB-ARC"/>
</dbReference>
<dbReference type="Gene3D" id="1.10.10.10">
    <property type="entry name" value="Winged helix-like DNA-binding domain superfamily/Winged helix DNA-binding domain"/>
    <property type="match status" value="1"/>
</dbReference>
<dbReference type="InterPro" id="IPR005158">
    <property type="entry name" value="BTAD"/>
</dbReference>
<feature type="region of interest" description="Disordered" evidence="6">
    <location>
        <begin position="641"/>
        <end position="671"/>
    </location>
</feature>
<dbReference type="SUPFAM" id="SSF52540">
    <property type="entry name" value="P-loop containing nucleoside triphosphate hydrolases"/>
    <property type="match status" value="1"/>
</dbReference>
<dbReference type="SUPFAM" id="SSF46894">
    <property type="entry name" value="C-terminal effector domain of the bipartite response regulators"/>
    <property type="match status" value="1"/>
</dbReference>
<evidence type="ECO:0000259" key="7">
    <source>
        <dbReference type="PROSITE" id="PS51755"/>
    </source>
</evidence>
<feature type="domain" description="OmpR/PhoB-type" evidence="7">
    <location>
        <begin position="1"/>
        <end position="91"/>
    </location>
</feature>
<evidence type="ECO:0000256" key="6">
    <source>
        <dbReference type="SAM" id="MobiDB-lite"/>
    </source>
</evidence>
<evidence type="ECO:0000313" key="9">
    <source>
        <dbReference type="Proteomes" id="UP000614047"/>
    </source>
</evidence>
<dbReference type="Proteomes" id="UP000614047">
    <property type="component" value="Unassembled WGS sequence"/>
</dbReference>
<gene>
    <name evidence="8" type="ORF">IW256_001369</name>
</gene>
<dbReference type="Pfam" id="PF03704">
    <property type="entry name" value="BTAD"/>
    <property type="match status" value="1"/>
</dbReference>
<sequence>MLKFRVLGPVDVCVDGVPVPLQATMLLRLLASLVSRPGRPVPVHVLVDALWGDEPPPSSRKTLQVYVRRLRQKIGEDARISHGAGGYALVVGPHEVDALQFARLVAHGRSARRRGDLEGASLQLGEALALWRGAAYTDITEVRHVADEARRLEEERLSVHEELAGVHLTLGRHGELIAELREQAAVHPYRERLHAALMLALYRLGRQAEALETYRRVRTTLRDELGVEPGTLLRQAHEAVLQGGDGAAVVAELLGPAAPVTRPEPARERERPPVMIWPSAPAPPAPVPCQLPPDLVDFTGRENECELIRRALAERPLPATATAIVTLAGPPGVGKTALAVHAAHDLRDRYPHGRLYADLRGSHCRPAGPAEVLAGFLMALGTAPHALPASTEARAALLRSVLADRRVLMVLDDAADERQLRPLLPGALNCGVLVTSRGVLGGLSAQRMRLAPFDSPTARLLLARIAGADRVAAEPAAAAEIVRLCGHLPLAVRIVGARLAVREHWSLRRLADALRPEHRRLDELAAADLSVQASLASAYQRLSPAGRQAFRMLGRLAGPEFTAMEPLAKAGAPPLAVRQTEHYLDMLVDAGLLSSPCGQPGERPLRYHVDDLVRLYARVQLDQDRPPPFVPSFLPQPRHNLAAVGPGDIRATGPIRHSEGDRNDSHVHQTR</sequence>
<evidence type="ECO:0000256" key="5">
    <source>
        <dbReference type="PROSITE-ProRule" id="PRU01091"/>
    </source>
</evidence>
<dbReference type="GO" id="GO:0003677">
    <property type="term" value="F:DNA binding"/>
    <property type="evidence" value="ECO:0007669"/>
    <property type="project" value="UniProtKB-UniRule"/>
</dbReference>
<dbReference type="InterPro" id="IPR027417">
    <property type="entry name" value="P-loop_NTPase"/>
</dbReference>
<dbReference type="GO" id="GO:0043531">
    <property type="term" value="F:ADP binding"/>
    <property type="evidence" value="ECO:0007669"/>
    <property type="project" value="InterPro"/>
</dbReference>
<feature type="compositionally biased region" description="Basic and acidic residues" evidence="6">
    <location>
        <begin position="656"/>
        <end position="671"/>
    </location>
</feature>
<dbReference type="PROSITE" id="PS51755">
    <property type="entry name" value="OMPR_PHOB"/>
    <property type="match status" value="1"/>
</dbReference>
<keyword evidence="9" id="KW-1185">Reference proteome</keyword>
<dbReference type="RefSeq" id="WP_197010148.1">
    <property type="nucleotide sequence ID" value="NZ_BAABES010000006.1"/>
</dbReference>
<feature type="DNA-binding region" description="OmpR/PhoB-type" evidence="5">
    <location>
        <begin position="1"/>
        <end position="91"/>
    </location>
</feature>
<dbReference type="GO" id="GO:0000160">
    <property type="term" value="P:phosphorelay signal transduction system"/>
    <property type="evidence" value="ECO:0007669"/>
    <property type="project" value="InterPro"/>
</dbReference>
<dbReference type="Gene3D" id="3.40.50.300">
    <property type="entry name" value="P-loop containing nucleotide triphosphate hydrolases"/>
    <property type="match status" value="1"/>
</dbReference>
<dbReference type="InterPro" id="IPR016032">
    <property type="entry name" value="Sig_transdc_resp-reg_C-effctor"/>
</dbReference>
<dbReference type="InterPro" id="IPR036388">
    <property type="entry name" value="WH-like_DNA-bd_sf"/>
</dbReference>
<dbReference type="InterPro" id="IPR051677">
    <property type="entry name" value="AfsR-DnrI-RedD_regulator"/>
</dbReference>
<evidence type="ECO:0000256" key="1">
    <source>
        <dbReference type="ARBA" id="ARBA00005820"/>
    </source>
</evidence>
<keyword evidence="3 5" id="KW-0238">DNA-binding</keyword>
<accession>A0A931DGR8</accession>
<evidence type="ECO:0000313" key="8">
    <source>
        <dbReference type="EMBL" id="MBG6087256.1"/>
    </source>
</evidence>
<dbReference type="SMART" id="SM00862">
    <property type="entry name" value="Trans_reg_C"/>
    <property type="match status" value="1"/>
</dbReference>
<reference evidence="8" key="1">
    <citation type="submission" date="2020-11" db="EMBL/GenBank/DDBJ databases">
        <title>Sequencing the genomes of 1000 actinobacteria strains.</title>
        <authorList>
            <person name="Klenk H.-P."/>
        </authorList>
    </citation>
    <scope>NUCLEOTIDE SEQUENCE</scope>
    <source>
        <strain evidence="8">DSM 43175</strain>
    </source>
</reference>
<dbReference type="PANTHER" id="PTHR35807:SF1">
    <property type="entry name" value="TRANSCRIPTIONAL REGULATOR REDD"/>
    <property type="match status" value="1"/>
</dbReference>
<proteinExistence type="inferred from homology"/>
<evidence type="ECO:0000256" key="2">
    <source>
        <dbReference type="ARBA" id="ARBA00023015"/>
    </source>
</evidence>
<name>A0A931DGR8_9ACTN</name>
<comment type="similarity">
    <text evidence="1">Belongs to the AfsR/DnrI/RedD regulatory family.</text>
</comment>
<dbReference type="PRINTS" id="PR00364">
    <property type="entry name" value="DISEASERSIST"/>
</dbReference>
<dbReference type="PANTHER" id="PTHR35807">
    <property type="entry name" value="TRANSCRIPTIONAL REGULATOR REDD-RELATED"/>
    <property type="match status" value="1"/>
</dbReference>
<comment type="caution">
    <text evidence="8">The sequence shown here is derived from an EMBL/GenBank/DDBJ whole genome shotgun (WGS) entry which is preliminary data.</text>
</comment>